<sequence length="75" mass="8122">MGVKSATSGFEMNDVVKEIEMGIDTGLVNAARGVNAARVSVSAFTKHPLCFAWRNPDKDGYDNNCAYHIDDNSAK</sequence>
<dbReference type="AlphaFoldDB" id="A0AAN9SGD4"/>
<keyword evidence="2" id="KW-1185">Reference proteome</keyword>
<proteinExistence type="predicted"/>
<organism evidence="1 2">
    <name type="scientific">Psophocarpus tetragonolobus</name>
    <name type="common">Winged bean</name>
    <name type="synonym">Dolichos tetragonolobus</name>
    <dbReference type="NCBI Taxonomy" id="3891"/>
    <lineage>
        <taxon>Eukaryota</taxon>
        <taxon>Viridiplantae</taxon>
        <taxon>Streptophyta</taxon>
        <taxon>Embryophyta</taxon>
        <taxon>Tracheophyta</taxon>
        <taxon>Spermatophyta</taxon>
        <taxon>Magnoliopsida</taxon>
        <taxon>eudicotyledons</taxon>
        <taxon>Gunneridae</taxon>
        <taxon>Pentapetalae</taxon>
        <taxon>rosids</taxon>
        <taxon>fabids</taxon>
        <taxon>Fabales</taxon>
        <taxon>Fabaceae</taxon>
        <taxon>Papilionoideae</taxon>
        <taxon>50 kb inversion clade</taxon>
        <taxon>NPAAA clade</taxon>
        <taxon>indigoferoid/millettioid clade</taxon>
        <taxon>Phaseoleae</taxon>
        <taxon>Psophocarpus</taxon>
    </lineage>
</organism>
<comment type="caution">
    <text evidence="1">The sequence shown here is derived from an EMBL/GenBank/DDBJ whole genome shotgun (WGS) entry which is preliminary data.</text>
</comment>
<gene>
    <name evidence="1" type="ORF">VNO78_15994</name>
</gene>
<evidence type="ECO:0000313" key="1">
    <source>
        <dbReference type="EMBL" id="KAK7395436.1"/>
    </source>
</evidence>
<evidence type="ECO:0000313" key="2">
    <source>
        <dbReference type="Proteomes" id="UP001386955"/>
    </source>
</evidence>
<protein>
    <submittedName>
        <fullName evidence="1">Uncharacterized protein</fullName>
    </submittedName>
</protein>
<reference evidence="1 2" key="1">
    <citation type="submission" date="2024-01" db="EMBL/GenBank/DDBJ databases">
        <title>The genomes of 5 underutilized Papilionoideae crops provide insights into root nodulation and disease resistanc.</title>
        <authorList>
            <person name="Jiang F."/>
        </authorList>
    </citation>
    <scope>NUCLEOTIDE SEQUENCE [LARGE SCALE GENOMIC DNA]</scope>
    <source>
        <strain evidence="1">DUOXIRENSHENG_FW03</strain>
        <tissue evidence="1">Leaves</tissue>
    </source>
</reference>
<name>A0AAN9SGD4_PSOTE</name>
<dbReference type="Proteomes" id="UP001386955">
    <property type="component" value="Unassembled WGS sequence"/>
</dbReference>
<accession>A0AAN9SGD4</accession>
<dbReference type="EMBL" id="JAYMYS010000004">
    <property type="protein sequence ID" value="KAK7395436.1"/>
    <property type="molecule type" value="Genomic_DNA"/>
</dbReference>